<dbReference type="SUPFAM" id="SSF54593">
    <property type="entry name" value="Glyoxalase/Bleomycin resistance protein/Dihydroxybiphenyl dioxygenase"/>
    <property type="match status" value="1"/>
</dbReference>
<dbReference type="PANTHER" id="PTHR34109:SF1">
    <property type="entry name" value="VOC DOMAIN-CONTAINING PROTEIN"/>
    <property type="match status" value="1"/>
</dbReference>
<organism evidence="2 3">
    <name type="scientific">Kineosporia babensis</name>
    <dbReference type="NCBI Taxonomy" id="499548"/>
    <lineage>
        <taxon>Bacteria</taxon>
        <taxon>Bacillati</taxon>
        <taxon>Actinomycetota</taxon>
        <taxon>Actinomycetes</taxon>
        <taxon>Kineosporiales</taxon>
        <taxon>Kineosporiaceae</taxon>
        <taxon>Kineosporia</taxon>
    </lineage>
</organism>
<sequence length="138" mass="14907">MTETPTAPPPAVWPTFTARDARGLIAFLVKAFGFEETAVYGDGDVVHHAELSWPPGGGVMLGSARDDNKPITPIGSFSCYVVVPEGIEQLIERARSAGAKITVELKQTDYGSTDFAAQDPEGNTWYFGTYPGEPRKSR</sequence>
<dbReference type="Proteomes" id="UP001138997">
    <property type="component" value="Unassembled WGS sequence"/>
</dbReference>
<dbReference type="Gene3D" id="3.30.720.110">
    <property type="match status" value="1"/>
</dbReference>
<dbReference type="InterPro" id="IPR029068">
    <property type="entry name" value="Glyas_Bleomycin-R_OHBP_Dase"/>
</dbReference>
<proteinExistence type="predicted"/>
<dbReference type="Pfam" id="PF00903">
    <property type="entry name" value="Glyoxalase"/>
    <property type="match status" value="1"/>
</dbReference>
<protein>
    <submittedName>
        <fullName evidence="2">VOC family protein</fullName>
    </submittedName>
</protein>
<comment type="caution">
    <text evidence="2">The sequence shown here is derived from an EMBL/GenBank/DDBJ whole genome shotgun (WGS) entry which is preliminary data.</text>
</comment>
<dbReference type="Gene3D" id="3.30.720.120">
    <property type="match status" value="1"/>
</dbReference>
<dbReference type="PROSITE" id="PS51819">
    <property type="entry name" value="VOC"/>
    <property type="match status" value="1"/>
</dbReference>
<dbReference type="InterPro" id="IPR037523">
    <property type="entry name" value="VOC_core"/>
</dbReference>
<dbReference type="RefSeq" id="WP_231448116.1">
    <property type="nucleotide sequence ID" value="NZ_JAJOMB010000021.1"/>
</dbReference>
<accession>A0A9X1SWP7</accession>
<evidence type="ECO:0000259" key="1">
    <source>
        <dbReference type="PROSITE" id="PS51819"/>
    </source>
</evidence>
<dbReference type="PANTHER" id="PTHR34109">
    <property type="entry name" value="BNAUNNG04460D PROTEIN-RELATED"/>
    <property type="match status" value="1"/>
</dbReference>
<dbReference type="InterPro" id="IPR004360">
    <property type="entry name" value="Glyas_Fos-R_dOase_dom"/>
</dbReference>
<reference evidence="2" key="1">
    <citation type="submission" date="2021-11" db="EMBL/GenBank/DDBJ databases">
        <title>Streptomyces corallinus and Kineosporia corallina sp. nov., two new coral-derived marine actinobacteria.</title>
        <authorList>
            <person name="Buangrab K."/>
            <person name="Sutthacheep M."/>
            <person name="Yeemin T."/>
            <person name="Harunari E."/>
            <person name="Igarashi Y."/>
            <person name="Sripreechasak P."/>
            <person name="Kanchanasin P."/>
            <person name="Tanasupawat S."/>
            <person name="Phongsopitanun W."/>
        </authorList>
    </citation>
    <scope>NUCLEOTIDE SEQUENCE</scope>
    <source>
        <strain evidence="2">JCM 31032</strain>
    </source>
</reference>
<name>A0A9X1SWP7_9ACTN</name>
<dbReference type="AlphaFoldDB" id="A0A9X1SWP7"/>
<feature type="domain" description="VOC" evidence="1">
    <location>
        <begin position="10"/>
        <end position="130"/>
    </location>
</feature>
<gene>
    <name evidence="2" type="ORF">LR394_30860</name>
</gene>
<dbReference type="EMBL" id="JAJOMB010000021">
    <property type="protein sequence ID" value="MCD5315312.1"/>
    <property type="molecule type" value="Genomic_DNA"/>
</dbReference>
<evidence type="ECO:0000313" key="3">
    <source>
        <dbReference type="Proteomes" id="UP001138997"/>
    </source>
</evidence>
<evidence type="ECO:0000313" key="2">
    <source>
        <dbReference type="EMBL" id="MCD5315312.1"/>
    </source>
</evidence>
<keyword evidence="3" id="KW-1185">Reference proteome</keyword>